<dbReference type="EMBL" id="SHLD01000001">
    <property type="protein sequence ID" value="RZU76697.1"/>
    <property type="molecule type" value="Genomic_DNA"/>
</dbReference>
<name>A0A4Q8BFE7_9ACTN</name>
<proteinExistence type="predicted"/>
<dbReference type="InterPro" id="IPR029063">
    <property type="entry name" value="SAM-dependent_MTases_sf"/>
</dbReference>
<dbReference type="AlphaFoldDB" id="A0A4Q8BFE7"/>
<gene>
    <name evidence="3" type="ORF">EV384_5369</name>
</gene>
<evidence type="ECO:0000313" key="4">
    <source>
        <dbReference type="Proteomes" id="UP000294114"/>
    </source>
</evidence>
<dbReference type="InterPro" id="IPR041698">
    <property type="entry name" value="Methyltransf_25"/>
</dbReference>
<keyword evidence="1 3" id="KW-0808">Transferase</keyword>
<comment type="caution">
    <text evidence="3">The sequence shown here is derived from an EMBL/GenBank/DDBJ whole genome shotgun (WGS) entry which is preliminary data.</text>
</comment>
<dbReference type="Proteomes" id="UP000294114">
    <property type="component" value="Unassembled WGS sequence"/>
</dbReference>
<dbReference type="RefSeq" id="WP_130337528.1">
    <property type="nucleotide sequence ID" value="NZ_SHLD01000001.1"/>
</dbReference>
<dbReference type="OrthoDB" id="3372196at2"/>
<evidence type="ECO:0000259" key="2">
    <source>
        <dbReference type="Pfam" id="PF13649"/>
    </source>
</evidence>
<dbReference type="Gene3D" id="3.40.50.150">
    <property type="entry name" value="Vaccinia Virus protein VP39"/>
    <property type="match status" value="1"/>
</dbReference>
<keyword evidence="4" id="KW-1185">Reference proteome</keyword>
<feature type="domain" description="Methyltransferase" evidence="2">
    <location>
        <begin position="66"/>
        <end position="158"/>
    </location>
</feature>
<keyword evidence="3" id="KW-0489">Methyltransferase</keyword>
<dbReference type="GO" id="GO:0032259">
    <property type="term" value="P:methylation"/>
    <property type="evidence" value="ECO:0007669"/>
    <property type="project" value="UniProtKB-KW"/>
</dbReference>
<dbReference type="SUPFAM" id="SSF53335">
    <property type="entry name" value="S-adenosyl-L-methionine-dependent methyltransferases"/>
    <property type="match status" value="1"/>
</dbReference>
<evidence type="ECO:0000313" key="3">
    <source>
        <dbReference type="EMBL" id="RZU76697.1"/>
    </source>
</evidence>
<organism evidence="3 4">
    <name type="scientific">Micromonospora kangleipakensis</name>
    <dbReference type="NCBI Taxonomy" id="1077942"/>
    <lineage>
        <taxon>Bacteria</taxon>
        <taxon>Bacillati</taxon>
        <taxon>Actinomycetota</taxon>
        <taxon>Actinomycetes</taxon>
        <taxon>Micromonosporales</taxon>
        <taxon>Micromonosporaceae</taxon>
        <taxon>Micromonospora</taxon>
    </lineage>
</organism>
<accession>A0A4Q8BFE7</accession>
<protein>
    <submittedName>
        <fullName evidence="3">Methyltransferase family protein</fullName>
    </submittedName>
</protein>
<reference evidence="3 4" key="1">
    <citation type="submission" date="2019-02" db="EMBL/GenBank/DDBJ databases">
        <title>Sequencing the genomes of 1000 actinobacteria strains.</title>
        <authorList>
            <person name="Klenk H.-P."/>
        </authorList>
    </citation>
    <scope>NUCLEOTIDE SEQUENCE [LARGE SCALE GENOMIC DNA]</scope>
    <source>
        <strain evidence="3 4">DSM 45612</strain>
    </source>
</reference>
<sequence>METPPRTLANYFDGWYADMVGSPVKDEILQRHLGLPPHLLSTSLLGWEGIAEVVEALRLSPGDTLLDLACGRGGYGLEIAARTEARLVGVDFSAEAVHQAREQARRLGRPADFRIGDLAATGLDAGSVDAVLCVDAIQFAEQQDSAYRELQRVLAPGGRAVLTCWETLDQDDERLPDRLRRVNLGAGLTAAGFDNVEVRDRPAWRAHERAMWEEAGALEPGDDPALQSFHDEGVRSLEIFDLIRRVMGTATAPLMAPSMR</sequence>
<evidence type="ECO:0000256" key="1">
    <source>
        <dbReference type="ARBA" id="ARBA00022679"/>
    </source>
</evidence>
<dbReference type="PANTHER" id="PTHR43861">
    <property type="entry name" value="TRANS-ACONITATE 2-METHYLTRANSFERASE-RELATED"/>
    <property type="match status" value="1"/>
</dbReference>
<dbReference type="GO" id="GO:0008168">
    <property type="term" value="F:methyltransferase activity"/>
    <property type="evidence" value="ECO:0007669"/>
    <property type="project" value="UniProtKB-KW"/>
</dbReference>
<dbReference type="Pfam" id="PF13649">
    <property type="entry name" value="Methyltransf_25"/>
    <property type="match status" value="1"/>
</dbReference>
<dbReference type="CDD" id="cd02440">
    <property type="entry name" value="AdoMet_MTases"/>
    <property type="match status" value="1"/>
</dbReference>